<evidence type="ECO:0000313" key="2">
    <source>
        <dbReference type="EMBL" id="UOQ57743.1"/>
    </source>
</evidence>
<organism evidence="2 3">
    <name type="scientific">Leucobacter allii</name>
    <dbReference type="NCBI Taxonomy" id="2932247"/>
    <lineage>
        <taxon>Bacteria</taxon>
        <taxon>Bacillati</taxon>
        <taxon>Actinomycetota</taxon>
        <taxon>Actinomycetes</taxon>
        <taxon>Micrococcales</taxon>
        <taxon>Microbacteriaceae</taxon>
        <taxon>Leucobacter</taxon>
    </lineage>
</organism>
<sequence length="108" mass="12023">MTTTKHRTPQASARSRRGTDPAPAMPLRTPYHSLGDADAMRVPAWAQHRSVYRSSGRTLYLVETDRLPEAQRDLARLDRAGWDVRVSEDPAGSSARIALTRRDLARAA</sequence>
<dbReference type="Proteomes" id="UP000831786">
    <property type="component" value="Chromosome"/>
</dbReference>
<evidence type="ECO:0000313" key="3">
    <source>
        <dbReference type="Proteomes" id="UP000831786"/>
    </source>
</evidence>
<proteinExistence type="predicted"/>
<dbReference type="EMBL" id="CP095045">
    <property type="protein sequence ID" value="UOQ57743.1"/>
    <property type="molecule type" value="Genomic_DNA"/>
</dbReference>
<dbReference type="RefSeq" id="WP_244728597.1">
    <property type="nucleotide sequence ID" value="NZ_CP095045.1"/>
</dbReference>
<name>A0ABY4FNA1_9MICO</name>
<accession>A0ABY4FNA1</accession>
<protein>
    <submittedName>
        <fullName evidence="2">Uncharacterized protein</fullName>
    </submittedName>
</protein>
<keyword evidence="3" id="KW-1185">Reference proteome</keyword>
<feature type="region of interest" description="Disordered" evidence="1">
    <location>
        <begin position="1"/>
        <end position="32"/>
    </location>
</feature>
<evidence type="ECO:0000256" key="1">
    <source>
        <dbReference type="SAM" id="MobiDB-lite"/>
    </source>
</evidence>
<gene>
    <name evidence="2" type="ORF">MUN78_02540</name>
</gene>
<reference evidence="2 3" key="1">
    <citation type="submission" date="2022-04" db="EMBL/GenBank/DDBJ databases">
        <title>Leucobacter sp. isolated from rhizosphere of garlic.</title>
        <authorList>
            <person name="Won M."/>
            <person name="Lee C.-M."/>
            <person name="Woen H.-Y."/>
            <person name="Kwon S.-W."/>
        </authorList>
    </citation>
    <scope>NUCLEOTIDE SEQUENCE [LARGE SCALE GENOMIC DNA]</scope>
    <source>
        <strain evidence="2 3">H21R-40</strain>
    </source>
</reference>